<proteinExistence type="predicted"/>
<organism evidence="2 3">
    <name type="scientific">Fraxinus pennsylvanica</name>
    <dbReference type="NCBI Taxonomy" id="56036"/>
    <lineage>
        <taxon>Eukaryota</taxon>
        <taxon>Viridiplantae</taxon>
        <taxon>Streptophyta</taxon>
        <taxon>Embryophyta</taxon>
        <taxon>Tracheophyta</taxon>
        <taxon>Spermatophyta</taxon>
        <taxon>Magnoliopsida</taxon>
        <taxon>eudicotyledons</taxon>
        <taxon>Gunneridae</taxon>
        <taxon>Pentapetalae</taxon>
        <taxon>asterids</taxon>
        <taxon>lamiids</taxon>
        <taxon>Lamiales</taxon>
        <taxon>Oleaceae</taxon>
        <taxon>Oleeae</taxon>
        <taxon>Fraxinus</taxon>
    </lineage>
</organism>
<evidence type="ECO:0000313" key="3">
    <source>
        <dbReference type="Proteomes" id="UP000834106"/>
    </source>
</evidence>
<protein>
    <submittedName>
        <fullName evidence="2">Uncharacterized protein</fullName>
    </submittedName>
</protein>
<evidence type="ECO:0000313" key="2">
    <source>
        <dbReference type="EMBL" id="CAI9758874.1"/>
    </source>
</evidence>
<dbReference type="Proteomes" id="UP000834106">
    <property type="component" value="Chromosome 4"/>
</dbReference>
<feature type="compositionally biased region" description="Polar residues" evidence="1">
    <location>
        <begin position="76"/>
        <end position="86"/>
    </location>
</feature>
<gene>
    <name evidence="2" type="ORF">FPE_LOCUS6304</name>
</gene>
<evidence type="ECO:0000256" key="1">
    <source>
        <dbReference type="SAM" id="MobiDB-lite"/>
    </source>
</evidence>
<reference evidence="2" key="1">
    <citation type="submission" date="2023-05" db="EMBL/GenBank/DDBJ databases">
        <authorList>
            <person name="Huff M."/>
        </authorList>
    </citation>
    <scope>NUCLEOTIDE SEQUENCE</scope>
</reference>
<name>A0AAD2DLZ3_9LAMI</name>
<dbReference type="AlphaFoldDB" id="A0AAD2DLZ3"/>
<feature type="compositionally biased region" description="Basic and acidic residues" evidence="1">
    <location>
        <begin position="57"/>
        <end position="75"/>
    </location>
</feature>
<sequence>MDQILSKVGSYWLGQKASKEMNSVGNDINIASILLSTQSVAAIGKRSSGAAASPPDENLRRRSEAELNRSEEKTQEQYFSRSHDGSNLPTTVGSDLWCATATAIMPCAAAATHADDDTQRL</sequence>
<feature type="region of interest" description="Disordered" evidence="1">
    <location>
        <begin position="44"/>
        <end position="86"/>
    </location>
</feature>
<keyword evidence="3" id="KW-1185">Reference proteome</keyword>
<accession>A0AAD2DLZ3</accession>
<dbReference type="EMBL" id="OU503039">
    <property type="protein sequence ID" value="CAI9758874.1"/>
    <property type="molecule type" value="Genomic_DNA"/>
</dbReference>